<feature type="region of interest" description="Disordered" evidence="1">
    <location>
        <begin position="115"/>
        <end position="138"/>
    </location>
</feature>
<accession>A0A5P1E7J1</accession>
<evidence type="ECO:0000313" key="3">
    <source>
        <dbReference type="Proteomes" id="UP000243459"/>
    </source>
</evidence>
<proteinExistence type="predicted"/>
<evidence type="ECO:0000313" key="2">
    <source>
        <dbReference type="EMBL" id="ONK58601.1"/>
    </source>
</evidence>
<dbReference type="Pfam" id="PF00300">
    <property type="entry name" value="His_Phos_1"/>
    <property type="match status" value="2"/>
</dbReference>
<evidence type="ECO:0000256" key="1">
    <source>
        <dbReference type="SAM" id="MobiDB-lite"/>
    </source>
</evidence>
<sequence>MAVFLKSQGVRFGKVFSSPLDRAMATAGFVCRELGFAAEHIESFDALMEMSQGQWEGCLHSETYTPEILSIIDRTQPDFSAPSGESLRQVEFRMIEFLNKTVLRMPEKLIAHEASMTHNESHRSFSRQSSTNSVQEKDGPHWDLVYRLNRPGLQRKKSGKSRLQIVTTGDNETEDEFSPSEPSNGARNLTSSVGIFTHSMPIKCLLAGILGASPVVSQRFCIDDSSVTVLQHSLRNGWQIKRLNDTSHLRLL</sequence>
<dbReference type="Gramene" id="ONK58601">
    <property type="protein sequence ID" value="ONK58601"/>
    <property type="gene ID" value="A4U43_C09F14740"/>
</dbReference>
<dbReference type="EMBL" id="CM007389">
    <property type="protein sequence ID" value="ONK58601.1"/>
    <property type="molecule type" value="Genomic_DNA"/>
</dbReference>
<protein>
    <submittedName>
        <fullName evidence="2">Uncharacterized protein</fullName>
    </submittedName>
</protein>
<organism evidence="2 3">
    <name type="scientific">Asparagus officinalis</name>
    <name type="common">Garden asparagus</name>
    <dbReference type="NCBI Taxonomy" id="4686"/>
    <lineage>
        <taxon>Eukaryota</taxon>
        <taxon>Viridiplantae</taxon>
        <taxon>Streptophyta</taxon>
        <taxon>Embryophyta</taxon>
        <taxon>Tracheophyta</taxon>
        <taxon>Spermatophyta</taxon>
        <taxon>Magnoliopsida</taxon>
        <taxon>Liliopsida</taxon>
        <taxon>Asparagales</taxon>
        <taxon>Asparagaceae</taxon>
        <taxon>Asparagoideae</taxon>
        <taxon>Asparagus</taxon>
    </lineage>
</organism>
<dbReference type="AlphaFoldDB" id="A0A5P1E7J1"/>
<dbReference type="OMA" id="CSPIMSH"/>
<dbReference type="InterPro" id="IPR013078">
    <property type="entry name" value="His_Pase_superF_clade-1"/>
</dbReference>
<dbReference type="PANTHER" id="PTHR47927:SF2">
    <property type="entry name" value="PHOSPHOGLYCERATE MUTASE FAMILY PROTEIN"/>
    <property type="match status" value="1"/>
</dbReference>
<feature type="region of interest" description="Disordered" evidence="1">
    <location>
        <begin position="155"/>
        <end position="186"/>
    </location>
</feature>
<dbReference type="Gene3D" id="3.40.50.1240">
    <property type="entry name" value="Phosphoglycerate mutase-like"/>
    <property type="match status" value="1"/>
</dbReference>
<dbReference type="Proteomes" id="UP000243459">
    <property type="component" value="Chromosome 9"/>
</dbReference>
<gene>
    <name evidence="2" type="ORF">A4U43_C09F14740</name>
</gene>
<reference evidence="3" key="1">
    <citation type="journal article" date="2017" name="Nat. Commun.">
        <title>The asparagus genome sheds light on the origin and evolution of a young Y chromosome.</title>
        <authorList>
            <person name="Harkess A."/>
            <person name="Zhou J."/>
            <person name="Xu C."/>
            <person name="Bowers J.E."/>
            <person name="Van der Hulst R."/>
            <person name="Ayyampalayam S."/>
            <person name="Mercati F."/>
            <person name="Riccardi P."/>
            <person name="McKain M.R."/>
            <person name="Kakrana A."/>
            <person name="Tang H."/>
            <person name="Ray J."/>
            <person name="Groenendijk J."/>
            <person name="Arikit S."/>
            <person name="Mathioni S.M."/>
            <person name="Nakano M."/>
            <person name="Shan H."/>
            <person name="Telgmann-Rauber A."/>
            <person name="Kanno A."/>
            <person name="Yue Z."/>
            <person name="Chen H."/>
            <person name="Li W."/>
            <person name="Chen Y."/>
            <person name="Xu X."/>
            <person name="Zhang Y."/>
            <person name="Luo S."/>
            <person name="Chen H."/>
            <person name="Gao J."/>
            <person name="Mao Z."/>
            <person name="Pires J.C."/>
            <person name="Luo M."/>
            <person name="Kudrna D."/>
            <person name="Wing R.A."/>
            <person name="Meyers B.C."/>
            <person name="Yi K."/>
            <person name="Kong H."/>
            <person name="Lavrijsen P."/>
            <person name="Sunseri F."/>
            <person name="Falavigna A."/>
            <person name="Ye Y."/>
            <person name="Leebens-Mack J.H."/>
            <person name="Chen G."/>
        </authorList>
    </citation>
    <scope>NUCLEOTIDE SEQUENCE [LARGE SCALE GENOMIC DNA]</scope>
    <source>
        <strain evidence="3">cv. DH0086</strain>
    </source>
</reference>
<dbReference type="PANTHER" id="PTHR47927">
    <property type="entry name" value="PUTATIVE-RELATED"/>
    <property type="match status" value="1"/>
</dbReference>
<dbReference type="InterPro" id="IPR029033">
    <property type="entry name" value="His_PPase_superfam"/>
</dbReference>
<name>A0A5P1E7J1_ASPOF</name>
<dbReference type="OrthoDB" id="354304at2759"/>
<dbReference type="SUPFAM" id="SSF53254">
    <property type="entry name" value="Phosphoglycerate mutase-like"/>
    <property type="match status" value="1"/>
</dbReference>
<keyword evidence="3" id="KW-1185">Reference proteome</keyword>